<evidence type="ECO:0000313" key="4">
    <source>
        <dbReference type="Proteomes" id="UP000198211"/>
    </source>
</evidence>
<dbReference type="Proteomes" id="UP000198211">
    <property type="component" value="Unassembled WGS sequence"/>
</dbReference>
<dbReference type="OrthoDB" id="439192at2759"/>
<sequence length="487" mass="54441">MARCMIFASGLPLNFGANKLQSGTSVSHEDADESGVGGETKGYRVYLPKDKVVVTTQHVKNIETLDKQQNEHVQRLYLQEETAEAEEPSSGGHQEPAGEAATDRAKAPSKRKKTKKSWTRERHVTRSVGRKTREDADESAEEQQGDVVNNVVEVEPRNYREAMHSRYKRDWQAAMGEELRALEQNDVWNVVRRPRGVHVLHTKWVFKTKRDADGGVERLKARLVICGNEQQFGVDYSVTFSAVIDMCSVKLVFALARKWRVPAKHGHVPNTYVKADKEAEMDIYAHLPHGMKIPEKARKKLGVTRDNDLVLELRKELYGLKRRGATLLVVGVYVDDLLVTGTDPSAVGAFFSELSALVVKDLGPASTSLGMRVVYDEECGYDLDQEAAIVEMLRDHGMEFAHGVRTPIGAEWSELQGAEDEVLPLTGGGSAVTVRKFQSLVGSLMWFARCTRPDVAFTVHKASRRTYSPTLADWRLGETHRTVSSRN</sequence>
<name>A0A225VD75_9STRA</name>
<comment type="caution">
    <text evidence="3">The sequence shown here is derived from an EMBL/GenBank/DDBJ whole genome shotgun (WGS) entry which is preliminary data.</text>
</comment>
<dbReference type="STRING" id="4795.A0A225VD75"/>
<evidence type="ECO:0000259" key="2">
    <source>
        <dbReference type="Pfam" id="PF07727"/>
    </source>
</evidence>
<reference evidence="4" key="1">
    <citation type="submission" date="2017-03" db="EMBL/GenBank/DDBJ databases">
        <title>Phytopthora megakarya and P. palmivora, two closely related causual agents of cacao black pod achieved similar genome size and gene model numbers by different mechanisms.</title>
        <authorList>
            <person name="Ali S."/>
            <person name="Shao J."/>
            <person name="Larry D.J."/>
            <person name="Kronmiller B."/>
            <person name="Shen D."/>
            <person name="Strem M.D."/>
            <person name="Melnick R.L."/>
            <person name="Guiltinan M.J."/>
            <person name="Tyler B.M."/>
            <person name="Meinhardt L.W."/>
            <person name="Bailey B.A."/>
        </authorList>
    </citation>
    <scope>NUCLEOTIDE SEQUENCE [LARGE SCALE GENOMIC DNA]</scope>
    <source>
        <strain evidence="4">zdho120</strain>
    </source>
</reference>
<feature type="region of interest" description="Disordered" evidence="1">
    <location>
        <begin position="81"/>
        <end position="145"/>
    </location>
</feature>
<dbReference type="EMBL" id="NBNE01005589">
    <property type="protein sequence ID" value="OWZ03325.1"/>
    <property type="molecule type" value="Genomic_DNA"/>
</dbReference>
<protein>
    <submittedName>
        <fullName evidence="3">Copia protein</fullName>
    </submittedName>
</protein>
<dbReference type="Pfam" id="PF07727">
    <property type="entry name" value="RVT_2"/>
    <property type="match status" value="1"/>
</dbReference>
<dbReference type="InterPro" id="IPR013103">
    <property type="entry name" value="RVT_2"/>
</dbReference>
<feature type="compositionally biased region" description="Basic residues" evidence="1">
    <location>
        <begin position="107"/>
        <end position="117"/>
    </location>
</feature>
<accession>A0A225VD75</accession>
<keyword evidence="4" id="KW-1185">Reference proteome</keyword>
<dbReference type="AlphaFoldDB" id="A0A225VD75"/>
<feature type="compositionally biased region" description="Acidic residues" evidence="1">
    <location>
        <begin position="135"/>
        <end position="144"/>
    </location>
</feature>
<evidence type="ECO:0000313" key="3">
    <source>
        <dbReference type="EMBL" id="OWZ03325.1"/>
    </source>
</evidence>
<evidence type="ECO:0000256" key="1">
    <source>
        <dbReference type="SAM" id="MobiDB-lite"/>
    </source>
</evidence>
<organism evidence="3 4">
    <name type="scientific">Phytophthora megakarya</name>
    <dbReference type="NCBI Taxonomy" id="4795"/>
    <lineage>
        <taxon>Eukaryota</taxon>
        <taxon>Sar</taxon>
        <taxon>Stramenopiles</taxon>
        <taxon>Oomycota</taxon>
        <taxon>Peronosporomycetes</taxon>
        <taxon>Peronosporales</taxon>
        <taxon>Peronosporaceae</taxon>
        <taxon>Phytophthora</taxon>
    </lineage>
</organism>
<proteinExistence type="predicted"/>
<gene>
    <name evidence="3" type="ORF">PHMEG_00024963</name>
</gene>
<feature type="domain" description="Reverse transcriptase Ty1/copia-type" evidence="2">
    <location>
        <begin position="185"/>
        <end position="324"/>
    </location>
</feature>